<dbReference type="GO" id="GO:0005509">
    <property type="term" value="F:calcium ion binding"/>
    <property type="evidence" value="ECO:0007669"/>
    <property type="project" value="InterPro"/>
</dbReference>
<keyword evidence="4" id="KW-1185">Reference proteome</keyword>
<feature type="transmembrane region" description="Helical" evidence="1">
    <location>
        <begin position="30"/>
        <end position="51"/>
    </location>
</feature>
<dbReference type="PANTHER" id="PTHR16213">
    <property type="entry name" value="SELENOPROTEIN N"/>
    <property type="match status" value="1"/>
</dbReference>
<organism evidence="3 4">
    <name type="scientific">Pocillopora meandrina</name>
    <dbReference type="NCBI Taxonomy" id="46732"/>
    <lineage>
        <taxon>Eukaryota</taxon>
        <taxon>Metazoa</taxon>
        <taxon>Cnidaria</taxon>
        <taxon>Anthozoa</taxon>
        <taxon>Hexacorallia</taxon>
        <taxon>Scleractinia</taxon>
        <taxon>Astrocoeniina</taxon>
        <taxon>Pocilloporidae</taxon>
        <taxon>Pocillopora</taxon>
    </lineage>
</organism>
<keyword evidence="1" id="KW-1133">Transmembrane helix</keyword>
<gene>
    <name evidence="3" type="ORF">PMEA_00013411</name>
</gene>
<protein>
    <recommendedName>
        <fullName evidence="2">EF-hand domain-containing protein</fullName>
    </recommendedName>
</protein>
<evidence type="ECO:0000313" key="3">
    <source>
        <dbReference type="EMBL" id="CAH3128304.1"/>
    </source>
</evidence>
<feature type="domain" description="EF-hand" evidence="2">
    <location>
        <begin position="73"/>
        <end position="108"/>
    </location>
</feature>
<dbReference type="PANTHER" id="PTHR16213:SF78">
    <property type="entry name" value="SELENOPROTEIN N"/>
    <property type="match status" value="1"/>
</dbReference>
<dbReference type="GO" id="GO:0005789">
    <property type="term" value="C:endoplasmic reticulum membrane"/>
    <property type="evidence" value="ECO:0007669"/>
    <property type="project" value="TreeGrafter"/>
</dbReference>
<keyword evidence="1" id="KW-0812">Transmembrane</keyword>
<accession>A0AAU9WWM8</accession>
<comment type="caution">
    <text evidence="3">The sequence shown here is derived from an EMBL/GenBank/DDBJ whole genome shotgun (WGS) entry which is preliminary data.</text>
</comment>
<dbReference type="PROSITE" id="PS50222">
    <property type="entry name" value="EF_HAND_2"/>
    <property type="match status" value="1"/>
</dbReference>
<reference evidence="3 4" key="1">
    <citation type="submission" date="2022-05" db="EMBL/GenBank/DDBJ databases">
        <authorList>
            <consortium name="Genoscope - CEA"/>
            <person name="William W."/>
        </authorList>
    </citation>
    <scope>NUCLEOTIDE SEQUENCE [LARGE SCALE GENOMIC DNA]</scope>
</reference>
<evidence type="ECO:0000313" key="4">
    <source>
        <dbReference type="Proteomes" id="UP001159428"/>
    </source>
</evidence>
<dbReference type="InterPro" id="IPR002048">
    <property type="entry name" value="EF_hand_dom"/>
</dbReference>
<sequence length="575" mass="64261">MMIENREYTATAAVENRSEDFTSGHKTKKMTIAFTTLLVAIVAVFVDRFVIMRIQRQFSYTEGNSEAGVRFDVVDEEVLSLFVTFDENLDGVLDLSEFIEIANRILRRKAPAAGGPHQIKVADSSSDTSAPDVSHMAATEQLTVISNFTSLVLTSMTKYSDDHSSGFDGNEIQMQGLKSWNTSSVPMATYSVDEFRAFLPYPVLEPPLGQPWHIVESRIDKDGPGLTSNRHYPTPVKGRLAILYKLLSMFHPRPFLLTRFGPQGTVACVRAESKDYLDIVFRIHAEFQLNEPPLLPFWFTPAQFLGNIVIKKDGTHVESFHLAVPNNKSLNVDMEWLVSTVAEGDTDTSYESSGGPGDMEVDIGFLPQMELNSVMPSILPGQQQTDEEVESTSKTIKWDKEISFDKAYKALEDAFYSFKEVPYVSFEDALNRAKEEKKLVHHILLWGALICLEFTGSGRTLREGPLESPPVVHVLKKKFISSWTLVAELKDIAANGTNLEVTKAAQAHLDIYKFPVMSVVSLPNGTVVSKMNANDLMERQSGEEILPSGFDDILSHIYYKFLEEGITGAKKFNEL</sequence>
<dbReference type="GO" id="GO:0055074">
    <property type="term" value="P:calcium ion homeostasis"/>
    <property type="evidence" value="ECO:0007669"/>
    <property type="project" value="TreeGrafter"/>
</dbReference>
<evidence type="ECO:0000256" key="1">
    <source>
        <dbReference type="SAM" id="Phobius"/>
    </source>
</evidence>
<dbReference type="EMBL" id="CALNXJ010000023">
    <property type="protein sequence ID" value="CAH3128304.1"/>
    <property type="molecule type" value="Genomic_DNA"/>
</dbReference>
<evidence type="ECO:0000259" key="2">
    <source>
        <dbReference type="PROSITE" id="PS50222"/>
    </source>
</evidence>
<dbReference type="AlphaFoldDB" id="A0AAU9WWM8"/>
<dbReference type="Proteomes" id="UP001159428">
    <property type="component" value="Unassembled WGS sequence"/>
</dbReference>
<proteinExistence type="predicted"/>
<name>A0AAU9WWM8_9CNID</name>
<keyword evidence="1" id="KW-0472">Membrane</keyword>